<dbReference type="PaxDb" id="9796-ENSECAP00000017103"/>
<feature type="compositionally biased region" description="Low complexity" evidence="5">
    <location>
        <begin position="394"/>
        <end position="407"/>
    </location>
</feature>
<reference evidence="6" key="3">
    <citation type="submission" date="2025-09" db="UniProtKB">
        <authorList>
            <consortium name="Ensembl"/>
        </authorList>
    </citation>
    <scope>IDENTIFICATION</scope>
    <source>
        <strain evidence="6">Thoroughbred</strain>
    </source>
</reference>
<feature type="binding site" evidence="3">
    <location>
        <begin position="493"/>
        <end position="500"/>
    </location>
    <ligand>
        <name>GTP</name>
        <dbReference type="ChEBI" id="CHEBI:37565"/>
    </ligand>
</feature>
<feature type="binding site" evidence="4">
    <location>
        <position position="500"/>
    </location>
    <ligand>
        <name>Mg(2+)</name>
        <dbReference type="ChEBI" id="CHEBI:18420"/>
    </ligand>
</feature>
<evidence type="ECO:0000313" key="7">
    <source>
        <dbReference type="Proteomes" id="UP000002281"/>
    </source>
</evidence>
<keyword evidence="2 3" id="KW-0342">GTP-binding</keyword>
<dbReference type="PANTHER" id="PTHR45909">
    <property type="entry name" value="ADP-RIBOSYLATION FACTOR-RELATED PROTEIN 1"/>
    <property type="match status" value="1"/>
</dbReference>
<gene>
    <name evidence="8" type="primary">ARFRP1</name>
</gene>
<feature type="binding site" evidence="3">
    <location>
        <begin position="637"/>
        <end position="640"/>
    </location>
    <ligand>
        <name>GTP</name>
        <dbReference type="ChEBI" id="CHEBI:37565"/>
    </ligand>
</feature>
<dbReference type="Gene3D" id="3.40.50.300">
    <property type="entry name" value="P-loop containing nucleotide triphosphate hydrolases"/>
    <property type="match status" value="2"/>
</dbReference>
<dbReference type="PROSITE" id="PS51417">
    <property type="entry name" value="ARF"/>
    <property type="match status" value="1"/>
</dbReference>
<dbReference type="Pfam" id="PF00025">
    <property type="entry name" value="Arf"/>
    <property type="match status" value="2"/>
</dbReference>
<dbReference type="FunCoup" id="F7DJ61">
    <property type="interactions" value="2573"/>
</dbReference>
<sequence length="704" mass="73636">LPRICFKTGPGTRRAGRADGRGRERRTAGGRALQLHGESATSRAPSPHRRACALLLYPRPRRPSGQARGPRRLPAALLEAAAALQEERAGLERAVRGVEVEHAHARRAARRRLGAHHHGAVVLQRAPRAAVGRAHRAPAQRGAGLPAGLGPRRAGLGPGLALGLGLRPLRGLGGGLREGRALGLVLRRALAVQRGQQLALPDGRQAGLRERDQLAEVPLQPAQVGQLGGVQAGAQGPLHLPQLRAVGLQGGLQAVLVHPEGARPWGAARVVAGGARVLVGAVARGLAAGSPGSSGSGPDAGVGPGAGAAGREAGEPAGACAGGRGALRTPSGPPAEPGAARGPAAGSRRQAGSGAQLQAEEPPPAPSGLGVAAGRAPSAPRPRLRAPPGHREPAASPARAAWRPASALTADPRFLPSAAATGSAWRGGRRDGSAPFRTPGPATRRAQRGVSGSARVRGVRLGGPRAQGRMYTLLSGLYKYMFQKDEYCILILGLDNAGKTTFLEQSKTRFNKNYKGMSLSKITTTVGLNIGTVDVGKSRLLFWDLGGQEELQSLWDKVWGISQTLLWCSCPDTPRLESVSSSACAQHWGPVYYAECHGVIYVIDSTDEERLSESKQAFEKMVTSEALDGVPILVLANKQDIETCLSIPDIKTAFSDCTSKIGRRDCLTQACSALTGKGVREGIEWMVKCVVRNVHRPPRQRDIT</sequence>
<evidence type="ECO:0000256" key="1">
    <source>
        <dbReference type="ARBA" id="ARBA00022741"/>
    </source>
</evidence>
<dbReference type="GO" id="GO:0005525">
    <property type="term" value="F:GTP binding"/>
    <property type="evidence" value="ECO:0007669"/>
    <property type="project" value="UniProtKB-KW"/>
</dbReference>
<dbReference type="AlphaFoldDB" id="F7DJ61"/>
<dbReference type="SMART" id="SM00178">
    <property type="entry name" value="SAR"/>
    <property type="match status" value="1"/>
</dbReference>
<proteinExistence type="predicted"/>
<dbReference type="GeneTree" id="ENSGT00940000156407"/>
<dbReference type="SMART" id="SM00177">
    <property type="entry name" value="ARF"/>
    <property type="match status" value="1"/>
</dbReference>
<name>F7DJ61_HORSE</name>
<feature type="region of interest" description="Disordered" evidence="5">
    <location>
        <begin position="288"/>
        <end position="452"/>
    </location>
</feature>
<accession>F7DJ61</accession>
<protein>
    <submittedName>
        <fullName evidence="6">ADP ribosylation factor related protein 1</fullName>
    </submittedName>
</protein>
<feature type="binding site" evidence="3">
    <location>
        <position position="547"/>
    </location>
    <ligand>
        <name>GTP</name>
        <dbReference type="ChEBI" id="CHEBI:37565"/>
    </ligand>
</feature>
<evidence type="ECO:0000313" key="6">
    <source>
        <dbReference type="Ensembl" id="ENSECAP00000017103.2"/>
    </source>
</evidence>
<keyword evidence="4" id="KW-0460">Magnesium</keyword>
<dbReference type="SUPFAM" id="SSF52540">
    <property type="entry name" value="P-loop containing nucleoside triphosphate hydrolases"/>
    <property type="match status" value="1"/>
</dbReference>
<keyword evidence="7" id="KW-1185">Reference proteome</keyword>
<evidence type="ECO:0000313" key="8">
    <source>
        <dbReference type="VGNC" id="VGNC:51511"/>
    </source>
</evidence>
<feature type="compositionally biased region" description="Low complexity" evidence="5">
    <location>
        <begin position="337"/>
        <end position="355"/>
    </location>
</feature>
<dbReference type="STRING" id="9796.ENSECAP00000017103"/>
<dbReference type="Proteomes" id="UP000002281">
    <property type="component" value="Chromosome 22"/>
</dbReference>
<dbReference type="ExpressionAtlas" id="F7DJ61">
    <property type="expression patterns" value="baseline"/>
</dbReference>
<keyword evidence="4" id="KW-0479">Metal-binding</keyword>
<dbReference type="HOGENOM" id="CLU_040729_7_2_1"/>
<keyword evidence="1 3" id="KW-0547">Nucleotide-binding</keyword>
<dbReference type="InParanoid" id="F7DJ61"/>
<dbReference type="Ensembl" id="ENSECAT00000020811.3">
    <property type="protein sequence ID" value="ENSECAP00000017103.2"/>
    <property type="gene ID" value="ENSECAG00000019636.4"/>
</dbReference>
<feature type="binding site" evidence="4">
    <location>
        <position position="525"/>
    </location>
    <ligand>
        <name>Mg(2+)</name>
        <dbReference type="ChEBI" id="CHEBI:18420"/>
    </ligand>
</feature>
<dbReference type="InterPro" id="IPR006689">
    <property type="entry name" value="Small_GTPase_ARF/SAR"/>
</dbReference>
<evidence type="ECO:0000256" key="5">
    <source>
        <dbReference type="SAM" id="MobiDB-lite"/>
    </source>
</evidence>
<dbReference type="InterPro" id="IPR024156">
    <property type="entry name" value="Small_GTPase_ARF"/>
</dbReference>
<reference evidence="6 7" key="1">
    <citation type="journal article" date="2009" name="Science">
        <title>Genome sequence, comparative analysis, and population genetics of the domestic horse.</title>
        <authorList>
            <consortium name="Broad Institute Genome Sequencing Platform"/>
            <consortium name="Broad Institute Whole Genome Assembly Team"/>
            <person name="Wade C.M."/>
            <person name="Giulotto E."/>
            <person name="Sigurdsson S."/>
            <person name="Zoli M."/>
            <person name="Gnerre S."/>
            <person name="Imsland F."/>
            <person name="Lear T.L."/>
            <person name="Adelson D.L."/>
            <person name="Bailey E."/>
            <person name="Bellone R.R."/>
            <person name="Bloecker H."/>
            <person name="Distl O."/>
            <person name="Edgar R.C."/>
            <person name="Garber M."/>
            <person name="Leeb T."/>
            <person name="Mauceli E."/>
            <person name="MacLeod J.N."/>
            <person name="Penedo M.C.T."/>
            <person name="Raison J.M."/>
            <person name="Sharpe T."/>
            <person name="Vogel J."/>
            <person name="Andersson L."/>
            <person name="Antczak D.F."/>
            <person name="Biagi T."/>
            <person name="Binns M.M."/>
            <person name="Chowdhary B.P."/>
            <person name="Coleman S.J."/>
            <person name="Della Valle G."/>
            <person name="Fryc S."/>
            <person name="Guerin G."/>
            <person name="Hasegawa T."/>
            <person name="Hill E.W."/>
            <person name="Jurka J."/>
            <person name="Kiialainen A."/>
            <person name="Lindgren G."/>
            <person name="Liu J."/>
            <person name="Magnani E."/>
            <person name="Mickelson J.R."/>
            <person name="Murray J."/>
            <person name="Nergadze S.G."/>
            <person name="Onofrio R."/>
            <person name="Pedroni S."/>
            <person name="Piras M.F."/>
            <person name="Raudsepp T."/>
            <person name="Rocchi M."/>
            <person name="Roeed K.H."/>
            <person name="Ryder O.A."/>
            <person name="Searle S."/>
            <person name="Skow L."/>
            <person name="Swinburne J.E."/>
            <person name="Syvaenen A.C."/>
            <person name="Tozaki T."/>
            <person name="Valberg S.J."/>
            <person name="Vaudin M."/>
            <person name="White J.R."/>
            <person name="Zody M.C."/>
            <person name="Lander E.S."/>
            <person name="Lindblad-Toh K."/>
        </authorList>
    </citation>
    <scope>NUCLEOTIDE SEQUENCE [LARGE SCALE GENOMIC DNA]</scope>
    <source>
        <strain evidence="6 7">Thoroughbred</strain>
    </source>
</reference>
<dbReference type="InterPro" id="IPR027417">
    <property type="entry name" value="P-loop_NTPase"/>
</dbReference>
<dbReference type="PANTHER" id="PTHR45909:SF1">
    <property type="entry name" value="ADP-RIBOSYLATION FACTOR-RELATED PROTEIN 1"/>
    <property type="match status" value="1"/>
</dbReference>
<feature type="compositionally biased region" description="Gly residues" evidence="5">
    <location>
        <begin position="292"/>
        <end position="308"/>
    </location>
</feature>
<evidence type="ECO:0000256" key="2">
    <source>
        <dbReference type="ARBA" id="ARBA00023134"/>
    </source>
</evidence>
<organism evidence="6 7">
    <name type="scientific">Equus caballus</name>
    <name type="common">Horse</name>
    <dbReference type="NCBI Taxonomy" id="9796"/>
    <lineage>
        <taxon>Eukaryota</taxon>
        <taxon>Metazoa</taxon>
        <taxon>Chordata</taxon>
        <taxon>Craniata</taxon>
        <taxon>Vertebrata</taxon>
        <taxon>Euteleostomi</taxon>
        <taxon>Mammalia</taxon>
        <taxon>Eutheria</taxon>
        <taxon>Laurasiatheria</taxon>
        <taxon>Perissodactyla</taxon>
        <taxon>Equidae</taxon>
        <taxon>Equus</taxon>
    </lineage>
</organism>
<feature type="compositionally biased region" description="Low complexity" evidence="5">
    <location>
        <begin position="309"/>
        <end position="319"/>
    </location>
</feature>
<dbReference type="GO" id="GO:0003924">
    <property type="term" value="F:GTPase activity"/>
    <property type="evidence" value="ECO:0007669"/>
    <property type="project" value="InterPro"/>
</dbReference>
<dbReference type="CDD" id="cd04160">
    <property type="entry name" value="Arfrp1"/>
    <property type="match status" value="1"/>
</dbReference>
<feature type="region of interest" description="Disordered" evidence="5">
    <location>
        <begin position="1"/>
        <end position="47"/>
    </location>
</feature>
<reference evidence="6" key="2">
    <citation type="submission" date="2025-08" db="UniProtKB">
        <authorList>
            <consortium name="Ensembl"/>
        </authorList>
    </citation>
    <scope>IDENTIFICATION</scope>
    <source>
        <strain evidence="6">Thoroughbred</strain>
    </source>
</reference>
<evidence type="ECO:0000256" key="3">
    <source>
        <dbReference type="PIRSR" id="PIRSR606689-1"/>
    </source>
</evidence>
<dbReference type="VGNC" id="VGNC:51511">
    <property type="gene designation" value="ARFRP1"/>
</dbReference>
<feature type="compositionally biased region" description="Basic and acidic residues" evidence="5">
    <location>
        <begin position="16"/>
        <end position="27"/>
    </location>
</feature>
<dbReference type="GO" id="GO:0046872">
    <property type="term" value="F:metal ion binding"/>
    <property type="evidence" value="ECO:0007669"/>
    <property type="project" value="UniProtKB-KW"/>
</dbReference>
<evidence type="ECO:0000256" key="4">
    <source>
        <dbReference type="PIRSR" id="PIRSR606689-2"/>
    </source>
</evidence>